<name>A0A483BI37_OENOE</name>
<dbReference type="EMBL" id="LR031358">
    <property type="protein sequence ID" value="VDB98095.1"/>
    <property type="molecule type" value="Genomic_DNA"/>
</dbReference>
<dbReference type="Proteomes" id="UP000181728">
    <property type="component" value="Unassembled WGS sequence"/>
</dbReference>
<reference evidence="2 4" key="1">
    <citation type="journal article" date="2016" name="BMC Genomics">
        <title>Consensus pan-genome assembly of the specialised wine bacterium Oenococcus oeni.</title>
        <authorList>
            <person name="Sternes P.R."/>
            <person name="Borneman A.R."/>
        </authorList>
    </citation>
    <scope>NUCLEOTIDE SEQUENCE [LARGE SCALE GENOMIC DNA]</scope>
    <source>
        <strain evidence="2 4">AWRIB661</strain>
    </source>
</reference>
<dbReference type="EMBL" id="WERV01000002">
    <property type="protein sequence ID" value="MDV7714792.1"/>
    <property type="molecule type" value="Genomic_DNA"/>
</dbReference>
<dbReference type="Proteomes" id="UP001281024">
    <property type="component" value="Unassembled WGS sequence"/>
</dbReference>
<dbReference type="AlphaFoldDB" id="A0A483BI37"/>
<evidence type="ECO:0000313" key="5">
    <source>
        <dbReference type="Proteomes" id="UP000294726"/>
    </source>
</evidence>
<reference evidence="3 5" key="2">
    <citation type="submission" date="2018-08" db="EMBL/GenBank/DDBJ databases">
        <authorList>
            <person name="Lorentzen P. G. S. M."/>
        </authorList>
    </citation>
    <scope>NUCLEOTIDE SEQUENCE [LARGE SCALE GENOMIC DNA]</scope>
    <source>
        <strain evidence="3 5">CRBO_1381</strain>
    </source>
</reference>
<dbReference type="Proteomes" id="UP000294726">
    <property type="component" value="Chromosome"/>
</dbReference>
<evidence type="ECO:0000313" key="1">
    <source>
        <dbReference type="EMBL" id="MDV7714792.1"/>
    </source>
</evidence>
<evidence type="ECO:0000313" key="6">
    <source>
        <dbReference type="Proteomes" id="UP001281024"/>
    </source>
</evidence>
<organism evidence="1 6">
    <name type="scientific">Oenococcus oeni</name>
    <name type="common">Leuconostoc oenos</name>
    <dbReference type="NCBI Taxonomy" id="1247"/>
    <lineage>
        <taxon>Bacteria</taxon>
        <taxon>Bacillati</taxon>
        <taxon>Bacillota</taxon>
        <taxon>Bacilli</taxon>
        <taxon>Lactobacillales</taxon>
        <taxon>Lactobacillaceae</taxon>
        <taxon>Oenococcus</taxon>
    </lineage>
</organism>
<gene>
    <name evidence="2" type="ORF">ATX59_04620</name>
    <name evidence="1" type="ORF">GA838_03235</name>
    <name evidence="3" type="ORF">OENI_0943</name>
</gene>
<protein>
    <submittedName>
        <fullName evidence="1">Uncharacterized protein</fullName>
    </submittedName>
</protein>
<sequence length="171" mass="19059">MKKSFWILLSVVIALLVAAFFLYPRASFGGVRMSEKQYRQVERSKRNINNVINDLDAYKPTDAKTVTKMKKDVDRLITQNGKNLSTQEFNKLEQAVGDKNGGVLATIEAAQKGKYLIDGDIASTLHSKFSVIVKESARSAVDSDSQAEKIATQIQKDLSIDSRLYKLGLRS</sequence>
<evidence type="ECO:0000313" key="2">
    <source>
        <dbReference type="EMBL" id="OIM21455.1"/>
    </source>
</evidence>
<evidence type="ECO:0000313" key="3">
    <source>
        <dbReference type="EMBL" id="VDB98095.1"/>
    </source>
</evidence>
<dbReference type="RefSeq" id="WP_002816328.1">
    <property type="nucleotide sequence ID" value="NZ_CP014324.1"/>
</dbReference>
<dbReference type="EMBL" id="MLOK01000036">
    <property type="protein sequence ID" value="OIM21455.1"/>
    <property type="molecule type" value="Genomic_DNA"/>
</dbReference>
<dbReference type="OMA" id="MSVNAIN"/>
<proteinExistence type="predicted"/>
<evidence type="ECO:0000313" key="4">
    <source>
        <dbReference type="Proteomes" id="UP000181728"/>
    </source>
</evidence>
<accession>A0A483BI37</accession>
<reference evidence="1" key="3">
    <citation type="submission" date="2019-10" db="EMBL/GenBank/DDBJ databases">
        <title>Malate fermentation in French cider.</title>
        <authorList>
            <person name="Cousin F.J."/>
            <person name="Medina Fernandez S."/>
            <person name="Misery B."/>
            <person name="Laplace J.-M."/>
            <person name="Cretenet M."/>
        </authorList>
    </citation>
    <scope>NUCLEOTIDE SEQUENCE</scope>
    <source>
        <strain evidence="1">UCMA15129</strain>
    </source>
</reference>
<dbReference type="GeneID" id="75065970"/>